<evidence type="ECO:0000313" key="10">
    <source>
        <dbReference type="Proteomes" id="UP000831787"/>
    </source>
</evidence>
<organism evidence="9 10">
    <name type="scientific">Halobacillus salinarum</name>
    <dbReference type="NCBI Taxonomy" id="2932257"/>
    <lineage>
        <taxon>Bacteria</taxon>
        <taxon>Bacillati</taxon>
        <taxon>Bacillota</taxon>
        <taxon>Bacilli</taxon>
        <taxon>Bacillales</taxon>
        <taxon>Bacillaceae</taxon>
        <taxon>Halobacillus</taxon>
    </lineage>
</organism>
<dbReference type="InterPro" id="IPR023090">
    <property type="entry name" value="UPF0702_alpha/beta_dom_sf"/>
</dbReference>
<evidence type="ECO:0000256" key="4">
    <source>
        <dbReference type="ARBA" id="ARBA00022692"/>
    </source>
</evidence>
<evidence type="ECO:0000256" key="6">
    <source>
        <dbReference type="ARBA" id="ARBA00023136"/>
    </source>
</evidence>
<dbReference type="PANTHER" id="PTHR34582:SF2">
    <property type="entry name" value="UPF0702 TRANSMEMBRANE PROTEIN YDFR"/>
    <property type="match status" value="1"/>
</dbReference>
<keyword evidence="5 7" id="KW-1133">Transmembrane helix</keyword>
<dbReference type="EMBL" id="CP095073">
    <property type="protein sequence ID" value="UOQ43879.1"/>
    <property type="molecule type" value="Genomic_DNA"/>
</dbReference>
<comment type="similarity">
    <text evidence="2">Belongs to the UPF0702 family.</text>
</comment>
<name>A0ABY4EIB8_9BACI</name>
<evidence type="ECO:0000256" key="1">
    <source>
        <dbReference type="ARBA" id="ARBA00004651"/>
    </source>
</evidence>
<evidence type="ECO:0000256" key="5">
    <source>
        <dbReference type="ARBA" id="ARBA00022989"/>
    </source>
</evidence>
<keyword evidence="6 7" id="KW-0472">Membrane</keyword>
<evidence type="ECO:0000256" key="3">
    <source>
        <dbReference type="ARBA" id="ARBA00022475"/>
    </source>
</evidence>
<evidence type="ECO:0000256" key="7">
    <source>
        <dbReference type="SAM" id="Phobius"/>
    </source>
</evidence>
<sequence>MPYFLKGILFYVFTLLLLRLGGKRTISNLTPGEVVVMIALGSLMVHPLKSHNIWITLFGGSIIIAGVLTVSIAEVHIPFLKKFIQGEPVVVIESGRILHQNLKKLKMTEEELRMQLRIHNVAYVEDVKTATFEVSGKLGVEFATTHYEELQALKQEVQRLSLLVDPEHKSEDYEEKTIEKESIFSNVKK</sequence>
<feature type="domain" description="YetF C-terminal" evidence="8">
    <location>
        <begin position="76"/>
        <end position="145"/>
    </location>
</feature>
<reference evidence="9 10" key="1">
    <citation type="submission" date="2022-04" db="EMBL/GenBank/DDBJ databases">
        <title>Halobacillus sp. isolated from saltern.</title>
        <authorList>
            <person name="Won M."/>
            <person name="Lee C.-M."/>
            <person name="Woen H.-Y."/>
            <person name="Kwon S.-W."/>
        </authorList>
    </citation>
    <scope>NUCLEOTIDE SEQUENCE [LARGE SCALE GENOMIC DNA]</scope>
    <source>
        <strain evidence="9 10">SSBR10-3</strain>
    </source>
</reference>
<dbReference type="Gene3D" id="3.30.240.20">
    <property type="entry name" value="bsu07140 like domains"/>
    <property type="match status" value="1"/>
</dbReference>
<evidence type="ECO:0000313" key="9">
    <source>
        <dbReference type="EMBL" id="UOQ43879.1"/>
    </source>
</evidence>
<keyword evidence="4 7" id="KW-0812">Transmembrane</keyword>
<dbReference type="Proteomes" id="UP000831787">
    <property type="component" value="Chromosome"/>
</dbReference>
<evidence type="ECO:0000259" key="8">
    <source>
        <dbReference type="Pfam" id="PF04239"/>
    </source>
</evidence>
<comment type="subcellular location">
    <subcellularLocation>
        <location evidence="1">Cell membrane</location>
        <topology evidence="1">Multi-pass membrane protein</topology>
    </subcellularLocation>
</comment>
<gene>
    <name evidence="9" type="ORF">MUN89_18700</name>
</gene>
<dbReference type="InterPro" id="IPR007353">
    <property type="entry name" value="DUF421"/>
</dbReference>
<proteinExistence type="inferred from homology"/>
<evidence type="ECO:0000256" key="2">
    <source>
        <dbReference type="ARBA" id="ARBA00006448"/>
    </source>
</evidence>
<accession>A0ABY4EIB8</accession>
<keyword evidence="10" id="KW-1185">Reference proteome</keyword>
<dbReference type="PANTHER" id="PTHR34582">
    <property type="entry name" value="UPF0702 TRANSMEMBRANE PROTEIN YCAP"/>
    <property type="match status" value="1"/>
</dbReference>
<protein>
    <submittedName>
        <fullName evidence="9">DUF421 domain-containing protein</fullName>
    </submittedName>
</protein>
<dbReference type="RefSeq" id="WP_244709396.1">
    <property type="nucleotide sequence ID" value="NZ_CP095073.1"/>
</dbReference>
<feature type="transmembrane region" description="Helical" evidence="7">
    <location>
        <begin position="53"/>
        <end position="73"/>
    </location>
</feature>
<dbReference type="Pfam" id="PF04239">
    <property type="entry name" value="DUF421"/>
    <property type="match status" value="1"/>
</dbReference>
<keyword evidence="3" id="KW-1003">Cell membrane</keyword>